<dbReference type="Proteomes" id="UP000237350">
    <property type="component" value="Unassembled WGS sequence"/>
</dbReference>
<gene>
    <name evidence="1" type="ORF">AU468_12740</name>
</gene>
<sequence>MVGKGLQLPKVPGGFRKIPESFRKSGCFSPRAAWPGRNITVPFLFATWRKKHASGYGVQKKGFSKKDGLFRPPGLASLDATEREILLKEKGLPDLSRQGLRQTRKEK</sequence>
<accession>A0A2S4JG75</accession>
<organism evidence="1 2">
    <name type="scientific">Alkalispirochaeta sphaeroplastigenens</name>
    <dbReference type="NCBI Taxonomy" id="1187066"/>
    <lineage>
        <taxon>Bacteria</taxon>
        <taxon>Pseudomonadati</taxon>
        <taxon>Spirochaetota</taxon>
        <taxon>Spirochaetia</taxon>
        <taxon>Spirochaetales</taxon>
        <taxon>Spirochaetaceae</taxon>
        <taxon>Alkalispirochaeta</taxon>
    </lineage>
</organism>
<keyword evidence="2" id="KW-1185">Reference proteome</keyword>
<protein>
    <submittedName>
        <fullName evidence="1">Uncharacterized protein</fullName>
    </submittedName>
</protein>
<reference evidence="2" key="1">
    <citation type="submission" date="2015-12" db="EMBL/GenBank/DDBJ databases">
        <authorList>
            <person name="Lodha T.D."/>
            <person name="Chintalapati S."/>
            <person name="Chintalapati V.R."/>
            <person name="Sravanthi T."/>
        </authorList>
    </citation>
    <scope>NUCLEOTIDE SEQUENCE [LARGE SCALE GENOMIC DNA]</scope>
    <source>
        <strain evidence="2">JC133</strain>
    </source>
</reference>
<proteinExistence type="predicted"/>
<name>A0A2S4JG75_9SPIO</name>
<evidence type="ECO:0000313" key="1">
    <source>
        <dbReference type="EMBL" id="POQ98455.1"/>
    </source>
</evidence>
<dbReference type="EMBL" id="LPWH01000122">
    <property type="protein sequence ID" value="POQ98455.1"/>
    <property type="molecule type" value="Genomic_DNA"/>
</dbReference>
<evidence type="ECO:0000313" key="2">
    <source>
        <dbReference type="Proteomes" id="UP000237350"/>
    </source>
</evidence>
<comment type="caution">
    <text evidence="1">The sequence shown here is derived from an EMBL/GenBank/DDBJ whole genome shotgun (WGS) entry which is preliminary data.</text>
</comment>
<dbReference type="AlphaFoldDB" id="A0A2S4JG75"/>